<gene>
    <name evidence="1" type="ORF">BECKUNK1418G_GA0071005_12261</name>
</gene>
<sequence>MIDNQILWQEILELYTQSVISIRNSPINQSSEDMVISLKAQIAKLKQPITTNPEDIKQMIRLKS</sequence>
<proteinExistence type="predicted"/>
<accession>A0A451AQP9</accession>
<name>A0A451AQP9_9GAMM</name>
<dbReference type="AlphaFoldDB" id="A0A451AQP9"/>
<protein>
    <submittedName>
        <fullName evidence="1">Uncharacterized protein</fullName>
    </submittedName>
</protein>
<reference evidence="1" key="1">
    <citation type="submission" date="2019-02" db="EMBL/GenBank/DDBJ databases">
        <authorList>
            <person name="Gruber-Vodicka R. H."/>
            <person name="Seah K. B. B."/>
        </authorList>
    </citation>
    <scope>NUCLEOTIDE SEQUENCE</scope>
    <source>
        <strain evidence="1">BECK_BY8</strain>
    </source>
</reference>
<evidence type="ECO:0000313" key="1">
    <source>
        <dbReference type="EMBL" id="VFK68357.1"/>
    </source>
</evidence>
<dbReference type="EMBL" id="CAADFZ010000226">
    <property type="protein sequence ID" value="VFK68357.1"/>
    <property type="molecule type" value="Genomic_DNA"/>
</dbReference>
<organism evidence="1">
    <name type="scientific">Candidatus Kentrum sp. UNK</name>
    <dbReference type="NCBI Taxonomy" id="2126344"/>
    <lineage>
        <taxon>Bacteria</taxon>
        <taxon>Pseudomonadati</taxon>
        <taxon>Pseudomonadota</taxon>
        <taxon>Gammaproteobacteria</taxon>
        <taxon>Candidatus Kentrum</taxon>
    </lineage>
</organism>